<evidence type="ECO:0000256" key="2">
    <source>
        <dbReference type="ARBA" id="ARBA00006906"/>
    </source>
</evidence>
<accession>A0A0A0JWW4</accession>
<reference evidence="6 7" key="1">
    <citation type="submission" date="2013-08" db="EMBL/GenBank/DDBJ databases">
        <title>The genome sequence of Knoellia aerolata.</title>
        <authorList>
            <person name="Zhu W."/>
            <person name="Wang G."/>
        </authorList>
    </citation>
    <scope>NUCLEOTIDE SEQUENCE [LARGE SCALE GENOMIC DNA]</scope>
    <source>
        <strain evidence="6 7">DSM 18566</strain>
    </source>
</reference>
<gene>
    <name evidence="6" type="ORF">N801_06005</name>
</gene>
<dbReference type="RefSeq" id="WP_035935433.1">
    <property type="nucleotide sequence ID" value="NZ_AVPL01000013.1"/>
</dbReference>
<dbReference type="Pfam" id="PF01081">
    <property type="entry name" value="Aldolase"/>
    <property type="match status" value="1"/>
</dbReference>
<dbReference type="PANTHER" id="PTHR30246:SF1">
    <property type="entry name" value="2-DEHYDRO-3-DEOXY-6-PHOSPHOGALACTONATE ALDOLASE-RELATED"/>
    <property type="match status" value="1"/>
</dbReference>
<dbReference type="CDD" id="cd00452">
    <property type="entry name" value="KDPG_aldolase"/>
    <property type="match status" value="1"/>
</dbReference>
<dbReference type="EMBL" id="AVPL01000013">
    <property type="protein sequence ID" value="KGN41703.1"/>
    <property type="molecule type" value="Genomic_DNA"/>
</dbReference>
<dbReference type="Proteomes" id="UP000030013">
    <property type="component" value="Unassembled WGS sequence"/>
</dbReference>
<dbReference type="InterPro" id="IPR013785">
    <property type="entry name" value="Aldolase_TIM"/>
</dbReference>
<dbReference type="PROSITE" id="PS00160">
    <property type="entry name" value="ALDOLASE_KDPG_KHG_2"/>
    <property type="match status" value="1"/>
</dbReference>
<dbReference type="OrthoDB" id="9805177at2"/>
<dbReference type="STRING" id="1385519.N801_06005"/>
<evidence type="ECO:0000256" key="4">
    <source>
        <dbReference type="ARBA" id="ARBA00023239"/>
    </source>
</evidence>
<protein>
    <submittedName>
        <fullName evidence="6">Aldolase</fullName>
    </submittedName>
</protein>
<dbReference type="GO" id="GO:0016829">
    <property type="term" value="F:lyase activity"/>
    <property type="evidence" value="ECO:0007669"/>
    <property type="project" value="UniProtKB-KW"/>
</dbReference>
<dbReference type="InterPro" id="IPR000887">
    <property type="entry name" value="Aldlse_KDPG_KHG"/>
</dbReference>
<comment type="caution">
    <text evidence="6">The sequence shown here is derived from an EMBL/GenBank/DDBJ whole genome shotgun (WGS) entry which is preliminary data.</text>
</comment>
<evidence type="ECO:0000256" key="1">
    <source>
        <dbReference type="ARBA" id="ARBA00004761"/>
    </source>
</evidence>
<evidence type="ECO:0000256" key="3">
    <source>
        <dbReference type="ARBA" id="ARBA00011233"/>
    </source>
</evidence>
<comment type="pathway">
    <text evidence="1">Carbohydrate acid metabolism.</text>
</comment>
<keyword evidence="7" id="KW-1185">Reference proteome</keyword>
<comment type="subunit">
    <text evidence="3">Homotrimer.</text>
</comment>
<dbReference type="PANTHER" id="PTHR30246">
    <property type="entry name" value="2-KETO-3-DEOXY-6-PHOSPHOGLUCONATE ALDOLASE"/>
    <property type="match status" value="1"/>
</dbReference>
<comment type="similarity">
    <text evidence="2">Belongs to the KHG/KDPG aldolase family.</text>
</comment>
<sequence>MDALELTTAVRRHRVMAIIRGTSEEAALATGRVLLEEGIRLVEVTLTTPGALATVTALRELAPDDALVGAGTVLTERDVASVVDACGEFIVTPAVTSAVAEAARVGIPCVAGAFTPTEAYAAHVAGAAVVKLFPASGGGPGYLRALRDPFPQISFIAVGGVGISEARAYLTAGAIGAGIGGPLVGDAASGGSLDALRSRARAFASWAEDAGERP</sequence>
<evidence type="ECO:0000256" key="5">
    <source>
        <dbReference type="ARBA" id="ARBA00023277"/>
    </source>
</evidence>
<organism evidence="6 7">
    <name type="scientific">Knoellia aerolata DSM 18566</name>
    <dbReference type="NCBI Taxonomy" id="1385519"/>
    <lineage>
        <taxon>Bacteria</taxon>
        <taxon>Bacillati</taxon>
        <taxon>Actinomycetota</taxon>
        <taxon>Actinomycetes</taxon>
        <taxon>Micrococcales</taxon>
        <taxon>Intrasporangiaceae</taxon>
        <taxon>Knoellia</taxon>
    </lineage>
</organism>
<dbReference type="AlphaFoldDB" id="A0A0A0JWW4"/>
<evidence type="ECO:0000313" key="6">
    <source>
        <dbReference type="EMBL" id="KGN41703.1"/>
    </source>
</evidence>
<dbReference type="eggNOG" id="COG0800">
    <property type="taxonomic scope" value="Bacteria"/>
</dbReference>
<dbReference type="Gene3D" id="3.20.20.70">
    <property type="entry name" value="Aldolase class I"/>
    <property type="match status" value="1"/>
</dbReference>
<evidence type="ECO:0000313" key="7">
    <source>
        <dbReference type="Proteomes" id="UP000030013"/>
    </source>
</evidence>
<dbReference type="SUPFAM" id="SSF51569">
    <property type="entry name" value="Aldolase"/>
    <property type="match status" value="1"/>
</dbReference>
<keyword evidence="5" id="KW-0119">Carbohydrate metabolism</keyword>
<name>A0A0A0JWW4_9MICO</name>
<keyword evidence="4" id="KW-0456">Lyase</keyword>
<dbReference type="InterPro" id="IPR031338">
    <property type="entry name" value="KDPG/KHG_AS_2"/>
</dbReference>
<proteinExistence type="inferred from homology"/>